<evidence type="ECO:0000256" key="3">
    <source>
        <dbReference type="ARBA" id="ARBA00023014"/>
    </source>
</evidence>
<evidence type="ECO:0000313" key="5">
    <source>
        <dbReference type="EMBL" id="EGA92867.1"/>
    </source>
</evidence>
<keyword evidence="1" id="KW-0479">Metal-binding</keyword>
<dbReference type="PANTHER" id="PTHR43193:SF2">
    <property type="entry name" value="POLYFERREDOXIN PROTEIN FWDF"/>
    <property type="match status" value="1"/>
</dbReference>
<dbReference type="SUPFAM" id="SSF54862">
    <property type="entry name" value="4Fe-4S ferredoxins"/>
    <property type="match status" value="1"/>
</dbReference>
<dbReference type="PANTHER" id="PTHR43193">
    <property type="match status" value="1"/>
</dbReference>
<feature type="domain" description="4Fe-4S ferredoxin-type" evidence="4">
    <location>
        <begin position="36"/>
        <end position="59"/>
    </location>
</feature>
<dbReference type="HOGENOM" id="CLU_037958_1_0_9"/>
<evidence type="ECO:0000313" key="6">
    <source>
        <dbReference type="Proteomes" id="UP000002970"/>
    </source>
</evidence>
<evidence type="ECO:0000259" key="4">
    <source>
        <dbReference type="PROSITE" id="PS51379"/>
    </source>
</evidence>
<organism evidence="5 6">
    <name type="scientific">Clostridium symbiosum (strain WAL-14163)</name>
    <dbReference type="NCBI Taxonomy" id="742740"/>
    <lineage>
        <taxon>Bacteria</taxon>
        <taxon>Bacillati</taxon>
        <taxon>Bacillota</taxon>
        <taxon>Clostridia</taxon>
        <taxon>Lachnospirales</taxon>
        <taxon>Lachnospiraceae</taxon>
        <taxon>Otoolea</taxon>
    </lineage>
</organism>
<dbReference type="GO" id="GO:0051536">
    <property type="term" value="F:iron-sulfur cluster binding"/>
    <property type="evidence" value="ECO:0007669"/>
    <property type="project" value="UniProtKB-KW"/>
</dbReference>
<evidence type="ECO:0000256" key="2">
    <source>
        <dbReference type="ARBA" id="ARBA00023004"/>
    </source>
</evidence>
<dbReference type="Gene3D" id="3.30.70.20">
    <property type="match status" value="1"/>
</dbReference>
<dbReference type="eggNOG" id="COG1143">
    <property type="taxonomic scope" value="Bacteria"/>
</dbReference>
<accession>E7GQQ7</accession>
<keyword evidence="2" id="KW-0408">Iron</keyword>
<comment type="caution">
    <text evidence="5">The sequence shown here is derived from an EMBL/GenBank/DDBJ whole genome shotgun (WGS) entry which is preliminary data.</text>
</comment>
<dbReference type="EMBL" id="ADLQ01000073">
    <property type="protein sequence ID" value="EGA92867.1"/>
    <property type="molecule type" value="Genomic_DNA"/>
</dbReference>
<feature type="domain" description="4Fe-4S ferredoxin-type" evidence="4">
    <location>
        <begin position="1"/>
        <end position="31"/>
    </location>
</feature>
<dbReference type="Pfam" id="PF12838">
    <property type="entry name" value="Fer4_7"/>
    <property type="match status" value="1"/>
</dbReference>
<reference evidence="5 6" key="1">
    <citation type="submission" date="2010-12" db="EMBL/GenBank/DDBJ databases">
        <title>The Genome Sequence of Clostridium symbiosum strain WAL-14163.</title>
        <authorList>
            <person name="Earl A."/>
            <person name="Ward D."/>
            <person name="Feldgarden M."/>
            <person name="Gevers D."/>
            <person name="Finegold S.M."/>
            <person name="Summanen P.H."/>
            <person name="Molitoris D.R."/>
            <person name="Vaisanen M.L."/>
            <person name="Daigneault M."/>
            <person name="Young S.K."/>
            <person name="Zeng Q."/>
            <person name="Gargeya S."/>
            <person name="Fitzgerald M."/>
            <person name="Haas B."/>
            <person name="Abouelleil A."/>
            <person name="Alvarado L."/>
            <person name="Arachchi H.M."/>
            <person name="Berlin A."/>
            <person name="Brown A."/>
            <person name="Chapman S.B."/>
            <person name="Chen Z."/>
            <person name="Dunbar C."/>
            <person name="Freedman E."/>
            <person name="Gearin G."/>
            <person name="Gellesch M."/>
            <person name="Goldberg J."/>
            <person name="Griggs A."/>
            <person name="Gujja S."/>
            <person name="Heilman E."/>
            <person name="Heiman D."/>
            <person name="Howarth C."/>
            <person name="Larson L."/>
            <person name="Lui A."/>
            <person name="MacDonald P.J.P."/>
            <person name="Mehta T."/>
            <person name="Montmayeur A."/>
            <person name="Murphy C."/>
            <person name="Neiman D."/>
            <person name="Pearson M."/>
            <person name="Priest M."/>
            <person name="Roberts A."/>
            <person name="Saif S."/>
            <person name="Shea T."/>
            <person name="Shenoy N."/>
            <person name="Sisk P."/>
            <person name="Stolte C."/>
            <person name="Sykes S."/>
            <person name="White J."/>
            <person name="Yandava C."/>
            <person name="Nusbaum C."/>
            <person name="Birren B."/>
        </authorList>
    </citation>
    <scope>NUCLEOTIDE SEQUENCE [LARGE SCALE GENOMIC DNA]</scope>
    <source>
        <strain evidence="5 6">WAL-14163</strain>
    </source>
</reference>
<dbReference type="AlphaFoldDB" id="E7GQQ7"/>
<dbReference type="InterPro" id="IPR017900">
    <property type="entry name" value="4Fe4S_Fe_S_CS"/>
</dbReference>
<proteinExistence type="predicted"/>
<name>E7GQQ7_CLOS6</name>
<dbReference type="Pfam" id="PF04432">
    <property type="entry name" value="FrhB_FdhB_C"/>
    <property type="match status" value="1"/>
</dbReference>
<dbReference type="PROSITE" id="PS51379">
    <property type="entry name" value="4FE4S_FER_2"/>
    <property type="match status" value="2"/>
</dbReference>
<dbReference type="STRING" id="1512.GCA_900049235_03513"/>
<keyword evidence="3" id="KW-0411">Iron-sulfur</keyword>
<dbReference type="InterPro" id="IPR007525">
    <property type="entry name" value="FrhB_FdhB_C"/>
</dbReference>
<gene>
    <name evidence="5" type="ORF">HMPREF9474_03252</name>
</gene>
<dbReference type="Proteomes" id="UP000002970">
    <property type="component" value="Unassembled WGS sequence"/>
</dbReference>
<dbReference type="eggNOG" id="COG1035">
    <property type="taxonomic scope" value="Bacteria"/>
</dbReference>
<dbReference type="RefSeq" id="WP_003502468.1">
    <property type="nucleotide sequence ID" value="NZ_GL834313.1"/>
</dbReference>
<dbReference type="PROSITE" id="PS00198">
    <property type="entry name" value="4FE4S_FER_1"/>
    <property type="match status" value="2"/>
</dbReference>
<dbReference type="GO" id="GO:0046872">
    <property type="term" value="F:metal ion binding"/>
    <property type="evidence" value="ECO:0007669"/>
    <property type="project" value="UniProtKB-KW"/>
</dbReference>
<keyword evidence="6" id="KW-1185">Reference proteome</keyword>
<dbReference type="InterPro" id="IPR017896">
    <property type="entry name" value="4Fe4S_Fe-S-bd"/>
</dbReference>
<sequence>MNINICKKELCTGCMACYNICPVDAVTLYEDEFGFVYSKINDEKCVSCNKCRNICPQNSDNHLMSMTNGKCYAAWNLDDSARRNSSSGGIFYAMAKQVISENGVVFGAAFDINFNVYHTKAQTYEELKILQGSKYIQSNVGYTFRECKDYLITGKTVLFTGTPCQINGLLNFLGNKYNNLITIDILCHGVPSYKVLKSYYDSVEQRYRSKINKIAFRNKAVYGGWEHSCSMKIKLENGIIISSLKEDLYFWKSFLSNVCLRENCYQCNYAGKERCADITIGDFWGIERINEKEKHAGVSFLTVNTLKGMKYVNKINIYKEAREIIEAIPTNQTLVRPFEYNKKRADFFRKIETYGFRRAVYWLFPKNMLIWNIKILIRQMLGNTLYDKLKTFWHR</sequence>
<protein>
    <recommendedName>
        <fullName evidence="4">4Fe-4S ferredoxin-type domain-containing protein</fullName>
    </recommendedName>
</protein>
<dbReference type="InterPro" id="IPR052977">
    <property type="entry name" value="Polyferredoxin-like_ET"/>
</dbReference>
<evidence type="ECO:0000256" key="1">
    <source>
        <dbReference type="ARBA" id="ARBA00022723"/>
    </source>
</evidence>